<dbReference type="AlphaFoldDB" id="A0A6L4WNS7"/>
<reference evidence="1 2" key="1">
    <citation type="submission" date="2019-10" db="EMBL/GenBank/DDBJ databases">
        <title>Poseidonibacter ostreae sp. nov., isolated from the gut of the Ostrea denselamellosa.</title>
        <authorList>
            <person name="Choi A."/>
        </authorList>
    </citation>
    <scope>NUCLEOTIDE SEQUENCE [LARGE SCALE GENOMIC DNA]</scope>
    <source>
        <strain evidence="1 2">SJOD-M-33</strain>
    </source>
</reference>
<name>A0A6L4WNS7_9BACT</name>
<proteinExistence type="predicted"/>
<gene>
    <name evidence="1" type="ORF">GBG19_15005</name>
</gene>
<dbReference type="RefSeq" id="WP_152279905.1">
    <property type="nucleotide sequence ID" value="NZ_WFKK01000068.1"/>
</dbReference>
<protein>
    <submittedName>
        <fullName evidence="1">Uncharacterized protein</fullName>
    </submittedName>
</protein>
<sequence>MKKKITTPEKIKAYKEKMDELTKTDYELTDEQIKLIVDFIEVLRAKNNGLIFDSIFTEDEKAVNTLNDIFIFCMRKDISLEGTLSLLVHWDVIVMKRIREKLISDGIINVEDTHLEYEHDMEKELFDRIHELFEYSFRPKLNKYSDLYQEVLNNSYDEAIKRINNKINDIHLPFNQYKINQSEVIENLEHEKNTFNDLITNNMKRSKLIGNNHFLSHLVNDDIEITDDYNIVFKGHTESLVIGYTSKAILLSIDKNIVIRELKTKIKILTDFRQEESDILIEYSKTLIEFAQTKRYANYIPFKIIAKRMNLTKNVAKNYAKALIQINEKSFKDRFDELNTLEF</sequence>
<accession>A0A6L4WNS7</accession>
<dbReference type="EMBL" id="WFKK01000068">
    <property type="protein sequence ID" value="KAB7884977.1"/>
    <property type="molecule type" value="Genomic_DNA"/>
</dbReference>
<comment type="caution">
    <text evidence="1">The sequence shown here is derived from an EMBL/GenBank/DDBJ whole genome shotgun (WGS) entry which is preliminary data.</text>
</comment>
<organism evidence="1 2">
    <name type="scientific">Poseidonibacter ostreae</name>
    <dbReference type="NCBI Taxonomy" id="2654171"/>
    <lineage>
        <taxon>Bacteria</taxon>
        <taxon>Pseudomonadati</taxon>
        <taxon>Campylobacterota</taxon>
        <taxon>Epsilonproteobacteria</taxon>
        <taxon>Campylobacterales</taxon>
        <taxon>Arcobacteraceae</taxon>
        <taxon>Poseidonibacter</taxon>
    </lineage>
</organism>
<dbReference type="Proteomes" id="UP000472839">
    <property type="component" value="Unassembled WGS sequence"/>
</dbReference>
<evidence type="ECO:0000313" key="2">
    <source>
        <dbReference type="Proteomes" id="UP000472839"/>
    </source>
</evidence>
<evidence type="ECO:0000313" key="1">
    <source>
        <dbReference type="EMBL" id="KAB7884977.1"/>
    </source>
</evidence>